<reference evidence="2 3" key="1">
    <citation type="submission" date="2019-09" db="EMBL/GenBank/DDBJ databases">
        <title>Draft genome sequence of Ginsengibacter sp. BR5-29.</title>
        <authorList>
            <person name="Im W.-T."/>
        </authorList>
    </citation>
    <scope>NUCLEOTIDE SEQUENCE [LARGE SCALE GENOMIC DNA]</scope>
    <source>
        <strain evidence="2 3">BR5-29</strain>
    </source>
</reference>
<dbReference type="InterPro" id="IPR029052">
    <property type="entry name" value="Metallo-depent_PP-like"/>
</dbReference>
<dbReference type="Proteomes" id="UP000326903">
    <property type="component" value="Unassembled WGS sequence"/>
</dbReference>
<comment type="caution">
    <text evidence="2">The sequence shown here is derived from an EMBL/GenBank/DDBJ whole genome shotgun (WGS) entry which is preliminary data.</text>
</comment>
<name>A0A5J5IIV5_9BACT</name>
<protein>
    <submittedName>
        <fullName evidence="2">Metallophosphoesterase</fullName>
    </submittedName>
</protein>
<proteinExistence type="predicted"/>
<sequence>MSKSPTAKATVKQNKQQILRYAHPFFTDIAPEKRKTIPGIGKQMTDYISTKLESIPLPQREPTMSLDEIIGNAGVTEIENAKSIIFHAAGDTGHESGVMQELVAEAMSLDYNIHHPEKSPAFFLHLGDVNYYDNTDQGYQAQFYIPYKKYPGKIIAIPGNHDGELYTWKGISSGQKTTLDAFIRNFCQPKPAVPPAAGTIYREMISQPGVYWVLNTPFIDIIGLYSNVAEGPGFISAPSIGKKQKDWLTKTLIRIKKTRKQNLRKALLLAVHHPPFSSGGHSSSVEMLKDIDDCCTKSEVFPDAVIAAHDHDYQRYTRFISFKGKEVSIPYIVAGCGGHGLASGLKKADGSRTGDHTYDKCLLGYGYLLVTATNLHLTIEMIEVLQNQQGFQKQSFEKIIVNLKTNGLG</sequence>
<dbReference type="Pfam" id="PF00149">
    <property type="entry name" value="Metallophos"/>
    <property type="match status" value="1"/>
</dbReference>
<dbReference type="PANTHER" id="PTHR43143:SF1">
    <property type="entry name" value="SERINE_THREONINE-PROTEIN PHOSPHATASE CPPED1"/>
    <property type="match status" value="1"/>
</dbReference>
<gene>
    <name evidence="2" type="ORF">FW778_02670</name>
</gene>
<dbReference type="InterPro" id="IPR051918">
    <property type="entry name" value="STPP_CPPED1"/>
</dbReference>
<keyword evidence="3" id="KW-1185">Reference proteome</keyword>
<dbReference type="AlphaFoldDB" id="A0A5J5IIV5"/>
<organism evidence="2 3">
    <name type="scientific">Ginsengibacter hankyongi</name>
    <dbReference type="NCBI Taxonomy" id="2607284"/>
    <lineage>
        <taxon>Bacteria</taxon>
        <taxon>Pseudomonadati</taxon>
        <taxon>Bacteroidota</taxon>
        <taxon>Chitinophagia</taxon>
        <taxon>Chitinophagales</taxon>
        <taxon>Chitinophagaceae</taxon>
        <taxon>Ginsengibacter</taxon>
    </lineage>
</organism>
<evidence type="ECO:0000313" key="2">
    <source>
        <dbReference type="EMBL" id="KAA9040960.1"/>
    </source>
</evidence>
<dbReference type="SUPFAM" id="SSF56300">
    <property type="entry name" value="Metallo-dependent phosphatases"/>
    <property type="match status" value="1"/>
</dbReference>
<evidence type="ECO:0000259" key="1">
    <source>
        <dbReference type="Pfam" id="PF00149"/>
    </source>
</evidence>
<dbReference type="Gene3D" id="3.60.21.10">
    <property type="match status" value="1"/>
</dbReference>
<dbReference type="EMBL" id="VYQF01000001">
    <property type="protein sequence ID" value="KAA9040960.1"/>
    <property type="molecule type" value="Genomic_DNA"/>
</dbReference>
<feature type="domain" description="Calcineurin-like phosphoesterase" evidence="1">
    <location>
        <begin position="112"/>
        <end position="313"/>
    </location>
</feature>
<dbReference type="GO" id="GO:0016787">
    <property type="term" value="F:hydrolase activity"/>
    <property type="evidence" value="ECO:0007669"/>
    <property type="project" value="InterPro"/>
</dbReference>
<accession>A0A5J5IIV5</accession>
<dbReference type="PANTHER" id="PTHR43143">
    <property type="entry name" value="METALLOPHOSPHOESTERASE, CALCINEURIN SUPERFAMILY"/>
    <property type="match status" value="1"/>
</dbReference>
<evidence type="ECO:0000313" key="3">
    <source>
        <dbReference type="Proteomes" id="UP000326903"/>
    </source>
</evidence>
<dbReference type="RefSeq" id="WP_150413049.1">
    <property type="nucleotide sequence ID" value="NZ_VYQF01000001.1"/>
</dbReference>
<dbReference type="InterPro" id="IPR004843">
    <property type="entry name" value="Calcineurin-like_PHP"/>
</dbReference>